<proteinExistence type="predicted"/>
<reference evidence="2 3" key="1">
    <citation type="journal article" date="2016" name="Int. J. Syst. Evol. Microbiol.">
        <title>Acidipila dinghuensis sp. nov., an acidobacterium isolated from forest soil.</title>
        <authorList>
            <person name="Jiang Y.W."/>
            <person name="Wang J."/>
            <person name="Chen M.H."/>
            <person name="Lv Y.Y."/>
            <person name="Qiu L.H."/>
        </authorList>
    </citation>
    <scope>NUCLEOTIDE SEQUENCE [LARGE SCALE GENOMIC DNA]</scope>
    <source>
        <strain evidence="2 3">DHOF10</strain>
    </source>
</reference>
<keyword evidence="1" id="KW-0812">Transmembrane</keyword>
<evidence type="ECO:0000313" key="2">
    <source>
        <dbReference type="EMBL" id="RXS97235.1"/>
    </source>
</evidence>
<evidence type="ECO:0000256" key="1">
    <source>
        <dbReference type="SAM" id="Phobius"/>
    </source>
</evidence>
<dbReference type="EMBL" id="SDMK01000001">
    <property type="protein sequence ID" value="RXS97235.1"/>
    <property type="molecule type" value="Genomic_DNA"/>
</dbReference>
<dbReference type="AlphaFoldDB" id="A0A4Q1SIK3"/>
<sequence>MRSRTGTNAPKARFALRVVALRGAVCENPHPMRLLDWLTDLFVDTFGITRPQPEQRRRISLILGIPLLLFLLAIVALTVLFFVLSSR</sequence>
<keyword evidence="3" id="KW-1185">Reference proteome</keyword>
<feature type="transmembrane region" description="Helical" evidence="1">
    <location>
        <begin position="59"/>
        <end position="84"/>
    </location>
</feature>
<comment type="caution">
    <text evidence="2">The sequence shown here is derived from an EMBL/GenBank/DDBJ whole genome shotgun (WGS) entry which is preliminary data.</text>
</comment>
<gene>
    <name evidence="2" type="ORF">ESZ00_04795</name>
</gene>
<evidence type="ECO:0000313" key="3">
    <source>
        <dbReference type="Proteomes" id="UP000290253"/>
    </source>
</evidence>
<protein>
    <submittedName>
        <fullName evidence="2">Uncharacterized protein</fullName>
    </submittedName>
</protein>
<dbReference type="Proteomes" id="UP000290253">
    <property type="component" value="Unassembled WGS sequence"/>
</dbReference>
<dbReference type="RefSeq" id="WP_129207014.1">
    <property type="nucleotide sequence ID" value="NZ_BMGU01000001.1"/>
</dbReference>
<accession>A0A4Q1SIK3</accession>
<keyword evidence="1" id="KW-0472">Membrane</keyword>
<keyword evidence="1" id="KW-1133">Transmembrane helix</keyword>
<name>A0A4Q1SIK3_9BACT</name>
<organism evidence="2 3">
    <name type="scientific">Silvibacterium dinghuense</name>
    <dbReference type="NCBI Taxonomy" id="1560006"/>
    <lineage>
        <taxon>Bacteria</taxon>
        <taxon>Pseudomonadati</taxon>
        <taxon>Acidobacteriota</taxon>
        <taxon>Terriglobia</taxon>
        <taxon>Terriglobales</taxon>
        <taxon>Acidobacteriaceae</taxon>
        <taxon>Silvibacterium</taxon>
    </lineage>
</organism>